<comment type="caution">
    <text evidence="10">The sequence shown here is derived from an EMBL/GenBank/DDBJ whole genome shotgun (WGS) entry which is preliminary data.</text>
</comment>
<evidence type="ECO:0000256" key="3">
    <source>
        <dbReference type="ARBA" id="ARBA00022630"/>
    </source>
</evidence>
<keyword evidence="3" id="KW-0285">Flavoprotein</keyword>
<keyword evidence="5" id="KW-0274">FAD</keyword>
<accession>A0A7J6W1T9</accession>
<evidence type="ECO:0000313" key="10">
    <source>
        <dbReference type="EMBL" id="KAF5190492.1"/>
    </source>
</evidence>
<keyword evidence="11" id="KW-1185">Reference proteome</keyword>
<evidence type="ECO:0000256" key="6">
    <source>
        <dbReference type="ARBA" id="ARBA00023157"/>
    </source>
</evidence>
<evidence type="ECO:0000256" key="8">
    <source>
        <dbReference type="SAM" id="SignalP"/>
    </source>
</evidence>
<dbReference type="PROSITE" id="PS51387">
    <property type="entry name" value="FAD_PCMH"/>
    <property type="match status" value="1"/>
</dbReference>
<evidence type="ECO:0000256" key="4">
    <source>
        <dbReference type="ARBA" id="ARBA00022729"/>
    </source>
</evidence>
<dbReference type="InterPro" id="IPR012951">
    <property type="entry name" value="BBE"/>
</dbReference>
<feature type="chain" id="PRO_5029594303" evidence="8">
    <location>
        <begin position="21"/>
        <end position="536"/>
    </location>
</feature>
<dbReference type="Gene3D" id="3.30.465.10">
    <property type="match status" value="1"/>
</dbReference>
<reference evidence="10 11" key="1">
    <citation type="submission" date="2020-06" db="EMBL/GenBank/DDBJ databases">
        <title>Transcriptomic and genomic resources for Thalictrum thalictroides and T. hernandezii: Facilitating candidate gene discovery in an emerging model plant lineage.</title>
        <authorList>
            <person name="Arias T."/>
            <person name="Riano-Pachon D.M."/>
            <person name="Di Stilio V.S."/>
        </authorList>
    </citation>
    <scope>NUCLEOTIDE SEQUENCE [LARGE SCALE GENOMIC DNA]</scope>
    <source>
        <strain evidence="11">cv. WT478/WT964</strain>
        <tissue evidence="10">Leaves</tissue>
    </source>
</reference>
<dbReference type="Proteomes" id="UP000554482">
    <property type="component" value="Unassembled WGS sequence"/>
</dbReference>
<evidence type="ECO:0000256" key="1">
    <source>
        <dbReference type="ARBA" id="ARBA00001974"/>
    </source>
</evidence>
<dbReference type="InterPro" id="IPR006094">
    <property type="entry name" value="Oxid_FAD_bind_N"/>
</dbReference>
<feature type="signal peptide" evidence="8">
    <location>
        <begin position="1"/>
        <end position="20"/>
    </location>
</feature>
<dbReference type="GO" id="GO:0071949">
    <property type="term" value="F:FAD binding"/>
    <property type="evidence" value="ECO:0007669"/>
    <property type="project" value="InterPro"/>
</dbReference>
<dbReference type="Pfam" id="PF08031">
    <property type="entry name" value="BBE"/>
    <property type="match status" value="1"/>
</dbReference>
<dbReference type="OrthoDB" id="407275at2759"/>
<name>A0A7J6W1T9_THATH</name>
<comment type="cofactor">
    <cofactor evidence="1">
        <name>FAD</name>
        <dbReference type="ChEBI" id="CHEBI:57692"/>
    </cofactor>
</comment>
<keyword evidence="7" id="KW-0325">Glycoprotein</keyword>
<proteinExistence type="inferred from homology"/>
<sequence length="536" mass="59596">MKTSSIALLVLLFHTILSLSATFATPTSFHENFLQCLSLHSDPSIPIYSPNSSSYESILQFSVRNRRFSTPTTPKPELIITALDESHVQAAVICSRKHGLHLITRSGGHDYEGLSYVSDVPFVIVDLLNLQSISVDAKKGTAWVQAGATIGQLYHNIAVKSRTYGFPAGICPTVGIGGHFGGGGYGALLRKYGLAADNIVDARLVNVDGKILDRKSMGEDLFWAIRGGGGASFGIVLSYKINLVHVPPVVTVFTFNKNLEEGATALVERWQYVADKLPQDLFLTILINVVNSTQRGERTVQASFRALFLGVVDKLIPIMEQRFPELGLTHDNCTEMSWIQSVLYFAGFPINSSSDVLVDRTPANYLVTASFKAKSDYVTEPISQTGLEGIWKMLLEENIPGLIFSPYGGRMSEISESAIPFPHRVGNIYDIHYSVAWIEKGLKASKEHIGWIRRLYRYVTPYVSKFPRSAYLNYRDLDLGQSKNGTASYSEAKEWGIKYFKNNFDRLVKVKSKVDPDNFFRNEQSIPTIPSWGKKN</sequence>
<evidence type="ECO:0000256" key="5">
    <source>
        <dbReference type="ARBA" id="ARBA00022827"/>
    </source>
</evidence>
<organism evidence="10 11">
    <name type="scientific">Thalictrum thalictroides</name>
    <name type="common">Rue-anemone</name>
    <name type="synonym">Anemone thalictroides</name>
    <dbReference type="NCBI Taxonomy" id="46969"/>
    <lineage>
        <taxon>Eukaryota</taxon>
        <taxon>Viridiplantae</taxon>
        <taxon>Streptophyta</taxon>
        <taxon>Embryophyta</taxon>
        <taxon>Tracheophyta</taxon>
        <taxon>Spermatophyta</taxon>
        <taxon>Magnoliopsida</taxon>
        <taxon>Ranunculales</taxon>
        <taxon>Ranunculaceae</taxon>
        <taxon>Thalictroideae</taxon>
        <taxon>Thalictrum</taxon>
    </lineage>
</organism>
<dbReference type="Gene3D" id="3.40.462.20">
    <property type="match status" value="1"/>
</dbReference>
<protein>
    <submittedName>
        <fullName evidence="10">Berberine bridge enzyme-like</fullName>
    </submittedName>
</protein>
<dbReference type="PANTHER" id="PTHR32448">
    <property type="entry name" value="OS08G0158400 PROTEIN"/>
    <property type="match status" value="1"/>
</dbReference>
<dbReference type="InterPro" id="IPR016167">
    <property type="entry name" value="FAD-bd_PCMH_sub1"/>
</dbReference>
<dbReference type="InterPro" id="IPR036318">
    <property type="entry name" value="FAD-bd_PCMH-like_sf"/>
</dbReference>
<dbReference type="AlphaFoldDB" id="A0A7J6W1T9"/>
<evidence type="ECO:0000256" key="7">
    <source>
        <dbReference type="ARBA" id="ARBA00023180"/>
    </source>
</evidence>
<dbReference type="InterPro" id="IPR016166">
    <property type="entry name" value="FAD-bd_PCMH"/>
</dbReference>
<evidence type="ECO:0000313" key="11">
    <source>
        <dbReference type="Proteomes" id="UP000554482"/>
    </source>
</evidence>
<dbReference type="Pfam" id="PF01565">
    <property type="entry name" value="FAD_binding_4"/>
    <property type="match status" value="1"/>
</dbReference>
<dbReference type="SUPFAM" id="SSF56176">
    <property type="entry name" value="FAD-binding/transporter-associated domain-like"/>
    <property type="match status" value="1"/>
</dbReference>
<evidence type="ECO:0000259" key="9">
    <source>
        <dbReference type="PROSITE" id="PS51387"/>
    </source>
</evidence>
<keyword evidence="6" id="KW-1015">Disulfide bond</keyword>
<comment type="similarity">
    <text evidence="2">Belongs to the oxygen-dependent FAD-linked oxidoreductase family.</text>
</comment>
<dbReference type="GO" id="GO:0016491">
    <property type="term" value="F:oxidoreductase activity"/>
    <property type="evidence" value="ECO:0007669"/>
    <property type="project" value="InterPro"/>
</dbReference>
<evidence type="ECO:0000256" key="2">
    <source>
        <dbReference type="ARBA" id="ARBA00005466"/>
    </source>
</evidence>
<gene>
    <name evidence="10" type="ORF">FRX31_019922</name>
</gene>
<dbReference type="InterPro" id="IPR016169">
    <property type="entry name" value="FAD-bd_PCMH_sub2"/>
</dbReference>
<dbReference type="FunFam" id="3.30.43.10:FF:000004">
    <property type="entry name" value="Berberine bridge enzyme-like 15"/>
    <property type="match status" value="1"/>
</dbReference>
<feature type="domain" description="FAD-binding PCMH-type" evidence="9">
    <location>
        <begin position="72"/>
        <end position="246"/>
    </location>
</feature>
<keyword evidence="4 8" id="KW-0732">Signal</keyword>
<dbReference type="Gene3D" id="3.30.43.10">
    <property type="entry name" value="Uridine Diphospho-n-acetylenolpyruvylglucosamine Reductase, domain 2"/>
    <property type="match status" value="1"/>
</dbReference>
<dbReference type="EMBL" id="JABWDY010024128">
    <property type="protein sequence ID" value="KAF5190492.1"/>
    <property type="molecule type" value="Genomic_DNA"/>
</dbReference>